<evidence type="ECO:0000256" key="1">
    <source>
        <dbReference type="ARBA" id="ARBA00005564"/>
    </source>
</evidence>
<dbReference type="Pfam" id="PF10282">
    <property type="entry name" value="Lactonase"/>
    <property type="match status" value="1"/>
</dbReference>
<evidence type="ECO:0000313" key="3">
    <source>
        <dbReference type="EMBL" id="HIZ01343.1"/>
    </source>
</evidence>
<evidence type="ECO:0000256" key="2">
    <source>
        <dbReference type="ARBA" id="ARBA00022526"/>
    </source>
</evidence>
<dbReference type="FunFam" id="2.130.10.10:FF:000306">
    <property type="entry name" value="3-carboxymuconate cyclase"/>
    <property type="match status" value="1"/>
</dbReference>
<dbReference type="Gene3D" id="2.130.10.10">
    <property type="entry name" value="YVTN repeat-like/Quinoprotein amine dehydrogenase"/>
    <property type="match status" value="1"/>
</dbReference>
<sequence>MKTLPFLLLACCMGACTSRPSGGGADGLTLLVGTYNDGDSHGIYSFRFNGDTGESRLLDSIALPNPSFLTVSEDLKHVYAVSEMNDSSAMLNLLAFDPAEGKLRLLDRHPTFGTDPCYVATDGRMVLTANYSGGSISVFPLHADGTTAPADTLFHGTANGPDSIRQNEPHVHCTVFSPDGKYVFATDFSADRLLRFDVTGNGLVPSPDSTIVPVNPDSGPRHLTFSPDGRHAYLIGELSGVVTAFAYEAGRLTPIQTIAADTTGARGSADIHVSPDGQFLYTSNRLQNDGIAIFTIHPQKGTLTPAGYQPTGKHPRNFGITPDGKYLLAACRDDNVIQVYRRDTRTGLLNDTHQDIHVNKPVCIVFVNKP</sequence>
<name>A0A9D2CWZ7_9BACE</name>
<dbReference type="InterPro" id="IPR019405">
    <property type="entry name" value="Lactonase_7-beta_prop"/>
</dbReference>
<dbReference type="PANTHER" id="PTHR30344:SF1">
    <property type="entry name" value="6-PHOSPHOGLUCONOLACTONASE"/>
    <property type="match status" value="1"/>
</dbReference>
<dbReference type="GO" id="GO:0005829">
    <property type="term" value="C:cytosol"/>
    <property type="evidence" value="ECO:0007669"/>
    <property type="project" value="TreeGrafter"/>
</dbReference>
<accession>A0A9D2CWZ7</accession>
<dbReference type="GO" id="GO:0006006">
    <property type="term" value="P:glucose metabolic process"/>
    <property type="evidence" value="ECO:0007669"/>
    <property type="project" value="UniProtKB-KW"/>
</dbReference>
<dbReference type="InterPro" id="IPR011048">
    <property type="entry name" value="Haem_d1_sf"/>
</dbReference>
<dbReference type="Proteomes" id="UP000824023">
    <property type="component" value="Unassembled WGS sequence"/>
</dbReference>
<keyword evidence="2" id="KW-0119">Carbohydrate metabolism</keyword>
<keyword evidence="2" id="KW-0313">Glucose metabolism</keyword>
<reference evidence="3" key="2">
    <citation type="submission" date="2021-04" db="EMBL/GenBank/DDBJ databases">
        <authorList>
            <person name="Gilroy R."/>
        </authorList>
    </citation>
    <scope>NUCLEOTIDE SEQUENCE</scope>
    <source>
        <strain evidence="3">ChiHjej12B11-24981</strain>
    </source>
</reference>
<dbReference type="InterPro" id="IPR015943">
    <property type="entry name" value="WD40/YVTN_repeat-like_dom_sf"/>
</dbReference>
<gene>
    <name evidence="3" type="ORF">H9819_03700</name>
</gene>
<reference evidence="3" key="1">
    <citation type="journal article" date="2021" name="PeerJ">
        <title>Extensive microbial diversity within the chicken gut microbiome revealed by metagenomics and culture.</title>
        <authorList>
            <person name="Gilroy R."/>
            <person name="Ravi A."/>
            <person name="Getino M."/>
            <person name="Pursley I."/>
            <person name="Horton D.L."/>
            <person name="Alikhan N.F."/>
            <person name="Baker D."/>
            <person name="Gharbi K."/>
            <person name="Hall N."/>
            <person name="Watson M."/>
            <person name="Adriaenssens E.M."/>
            <person name="Foster-Nyarko E."/>
            <person name="Jarju S."/>
            <person name="Secka A."/>
            <person name="Antonio M."/>
            <person name="Oren A."/>
            <person name="Chaudhuri R.R."/>
            <person name="La Ragione R."/>
            <person name="Hildebrand F."/>
            <person name="Pallen M.J."/>
        </authorList>
    </citation>
    <scope>NUCLEOTIDE SEQUENCE</scope>
    <source>
        <strain evidence="3">ChiHjej12B11-24981</strain>
    </source>
</reference>
<protein>
    <submittedName>
        <fullName evidence="3">Lactonase family protein</fullName>
    </submittedName>
</protein>
<organism evidence="3 4">
    <name type="scientific">Candidatus Bacteroides merdipullorum</name>
    <dbReference type="NCBI Taxonomy" id="2838474"/>
    <lineage>
        <taxon>Bacteria</taxon>
        <taxon>Pseudomonadati</taxon>
        <taxon>Bacteroidota</taxon>
        <taxon>Bacteroidia</taxon>
        <taxon>Bacteroidales</taxon>
        <taxon>Bacteroidaceae</taxon>
        <taxon>Bacteroides</taxon>
    </lineage>
</organism>
<comment type="similarity">
    <text evidence="1">Belongs to the cycloisomerase 2 family.</text>
</comment>
<dbReference type="InterPro" id="IPR050282">
    <property type="entry name" value="Cycloisomerase_2"/>
</dbReference>
<dbReference type="EMBL" id="DXCK01000055">
    <property type="protein sequence ID" value="HIZ01343.1"/>
    <property type="molecule type" value="Genomic_DNA"/>
</dbReference>
<dbReference type="GO" id="GO:0017057">
    <property type="term" value="F:6-phosphogluconolactonase activity"/>
    <property type="evidence" value="ECO:0007669"/>
    <property type="project" value="TreeGrafter"/>
</dbReference>
<proteinExistence type="inferred from homology"/>
<dbReference type="AlphaFoldDB" id="A0A9D2CWZ7"/>
<dbReference type="SUPFAM" id="SSF51004">
    <property type="entry name" value="C-terminal (heme d1) domain of cytochrome cd1-nitrite reductase"/>
    <property type="match status" value="1"/>
</dbReference>
<evidence type="ECO:0000313" key="4">
    <source>
        <dbReference type="Proteomes" id="UP000824023"/>
    </source>
</evidence>
<dbReference type="PANTHER" id="PTHR30344">
    <property type="entry name" value="6-PHOSPHOGLUCONOLACTONASE-RELATED"/>
    <property type="match status" value="1"/>
</dbReference>
<comment type="caution">
    <text evidence="3">The sequence shown here is derived from an EMBL/GenBank/DDBJ whole genome shotgun (WGS) entry which is preliminary data.</text>
</comment>